<evidence type="ECO:0000256" key="5">
    <source>
        <dbReference type="ARBA" id="ARBA00023242"/>
    </source>
</evidence>
<keyword evidence="5" id="KW-0539">Nucleus</keyword>
<reference evidence="7" key="1">
    <citation type="submission" date="2025-08" db="UniProtKB">
        <authorList>
            <consortium name="RefSeq"/>
        </authorList>
    </citation>
    <scope>IDENTIFICATION</scope>
</reference>
<keyword evidence="4" id="KW-0833">Ubl conjugation pathway</keyword>
<dbReference type="PANTHER" id="PTHR21330">
    <property type="entry name" value="E3 SUMO-PROTEIN LIGASE NSE2"/>
    <property type="match status" value="1"/>
</dbReference>
<evidence type="ECO:0000256" key="4">
    <source>
        <dbReference type="ARBA" id="ARBA00022786"/>
    </source>
</evidence>
<sequence length="214" mass="23927">MPGRSTSSSGSTGFISFSGVESALSSLKNFQSCISSGMDTASTVALNLVETQTEVSSEYSMDKAMVEFAMMDRELNHYLKAVQSTIKHVREERPEKIPDLKLLVEKKFLALQNKNSDADFQNNEKFAQFKQQLKELKKQYKYPGMGLLAPMELPDCFPKRLRHFTLPPAMCEGSNRFTSSPTLVIICLFDCSHPCGCKLVSHCFDVCFPDGLIL</sequence>
<proteinExistence type="predicted"/>
<name>A0ABM3SDZ9_BALAC</name>
<evidence type="ECO:0000313" key="6">
    <source>
        <dbReference type="Proteomes" id="UP001652580"/>
    </source>
</evidence>
<keyword evidence="3" id="KW-0808">Transferase</keyword>
<dbReference type="GO" id="GO:0016874">
    <property type="term" value="F:ligase activity"/>
    <property type="evidence" value="ECO:0007669"/>
    <property type="project" value="UniProtKB-KW"/>
</dbReference>
<comment type="subcellular location">
    <subcellularLocation>
        <location evidence="1">Nucleus</location>
    </subcellularLocation>
</comment>
<dbReference type="GeneID" id="103015802"/>
<dbReference type="Proteomes" id="UP001652580">
    <property type="component" value="Chromosome 17"/>
</dbReference>
<protein>
    <submittedName>
        <fullName evidence="7">E3 SUMO-protein ligase NSE2 isoform X2</fullName>
    </submittedName>
</protein>
<organism evidence="6 7">
    <name type="scientific">Balaenoptera acutorostrata</name>
    <name type="common">Common minke whale</name>
    <name type="synonym">Balaena rostrata</name>
    <dbReference type="NCBI Taxonomy" id="9767"/>
    <lineage>
        <taxon>Eukaryota</taxon>
        <taxon>Metazoa</taxon>
        <taxon>Chordata</taxon>
        <taxon>Craniata</taxon>
        <taxon>Vertebrata</taxon>
        <taxon>Euteleostomi</taxon>
        <taxon>Mammalia</taxon>
        <taxon>Eutheria</taxon>
        <taxon>Laurasiatheria</taxon>
        <taxon>Artiodactyla</taxon>
        <taxon>Whippomorpha</taxon>
        <taxon>Cetacea</taxon>
        <taxon>Mysticeti</taxon>
        <taxon>Balaenopteridae</taxon>
        <taxon>Balaenoptera</taxon>
    </lineage>
</organism>
<gene>
    <name evidence="7" type="primary">NSMCE2</name>
</gene>
<dbReference type="InterPro" id="IPR026846">
    <property type="entry name" value="Nse2(Mms21)"/>
</dbReference>
<comment type="pathway">
    <text evidence="2">Protein modification; protein sumoylation.</text>
</comment>
<accession>A0ABM3SDZ9</accession>
<keyword evidence="7" id="KW-0436">Ligase</keyword>
<evidence type="ECO:0000256" key="2">
    <source>
        <dbReference type="ARBA" id="ARBA00004718"/>
    </source>
</evidence>
<evidence type="ECO:0000256" key="1">
    <source>
        <dbReference type="ARBA" id="ARBA00004123"/>
    </source>
</evidence>
<evidence type="ECO:0000256" key="3">
    <source>
        <dbReference type="ARBA" id="ARBA00022679"/>
    </source>
</evidence>
<evidence type="ECO:0000313" key="7">
    <source>
        <dbReference type="RefSeq" id="XP_057388064.1"/>
    </source>
</evidence>
<dbReference type="PANTHER" id="PTHR21330:SF1">
    <property type="entry name" value="E3 SUMO-PROTEIN LIGASE NSE2"/>
    <property type="match status" value="1"/>
</dbReference>
<keyword evidence="6" id="KW-1185">Reference proteome</keyword>
<dbReference type="RefSeq" id="XP_057388064.1">
    <property type="nucleotide sequence ID" value="XM_057532081.1"/>
</dbReference>